<accession>A0ABM5FS70</accession>
<evidence type="ECO:0000256" key="4">
    <source>
        <dbReference type="ARBA" id="ARBA00022729"/>
    </source>
</evidence>
<sequence length="377" mass="43407">MAPRQKVQGGCLRESDFKQGAAVEASFSLFFSVWRHIYQAKPGGIWKKGLQGWRRVDLASQIYQENMFRFLTAVLLEVQLTFLAASLTVDVLQPHYSAKRGDNVTMGCRFPIADPFHLMALNVLWQKKILSPPEAKEVYLLSRGKEDLVRQHRDYQGRAVMMLEGLERGHSMLHITNVKITDAGMYICLIQYEKDADYKYITLEVQAPYKKIDLQEQREDNNLVLTCESEGYPLAEVSWYDENNQNVSMFAVTTQKLTTDGVFNITSTLRVKSNIPGNYTCVFWNKELKEKTSVHASVSGLVTTNEPETEEKYLISFILPICLLALCFLMILIFRTVKRKRFTDRCIQKGKRRKPGTLTRRNLDHQAKELKMMPITD</sequence>
<evidence type="ECO:0000259" key="12">
    <source>
        <dbReference type="PROSITE" id="PS50835"/>
    </source>
</evidence>
<comment type="subcellular location">
    <subcellularLocation>
        <location evidence="1">Cell membrane</location>
        <topology evidence="1">Single-pass type I membrane protein</topology>
    </subcellularLocation>
</comment>
<gene>
    <name evidence="14" type="primary">LOC110088213</name>
</gene>
<dbReference type="SUPFAM" id="SSF48726">
    <property type="entry name" value="Immunoglobulin"/>
    <property type="match status" value="2"/>
</dbReference>
<feature type="domain" description="Ig-like" evidence="12">
    <location>
        <begin position="208"/>
        <end position="299"/>
    </location>
</feature>
<dbReference type="GeneID" id="110088213"/>
<feature type="domain" description="Ig-like" evidence="12">
    <location>
        <begin position="85"/>
        <end position="204"/>
    </location>
</feature>
<dbReference type="SMART" id="SM00409">
    <property type="entry name" value="IG"/>
    <property type="match status" value="2"/>
</dbReference>
<dbReference type="Gene3D" id="2.60.40.10">
    <property type="entry name" value="Immunoglobulins"/>
    <property type="match status" value="2"/>
</dbReference>
<evidence type="ECO:0000256" key="7">
    <source>
        <dbReference type="ARBA" id="ARBA00023157"/>
    </source>
</evidence>
<evidence type="ECO:0000256" key="8">
    <source>
        <dbReference type="ARBA" id="ARBA00023170"/>
    </source>
</evidence>
<dbReference type="InterPro" id="IPR013783">
    <property type="entry name" value="Ig-like_fold"/>
</dbReference>
<evidence type="ECO:0000256" key="5">
    <source>
        <dbReference type="ARBA" id="ARBA00022989"/>
    </source>
</evidence>
<organism evidence="13 14">
    <name type="scientific">Pogona vitticeps</name>
    <name type="common">central bearded dragon</name>
    <dbReference type="NCBI Taxonomy" id="103695"/>
    <lineage>
        <taxon>Eukaryota</taxon>
        <taxon>Metazoa</taxon>
        <taxon>Chordata</taxon>
        <taxon>Craniata</taxon>
        <taxon>Vertebrata</taxon>
        <taxon>Euteleostomi</taxon>
        <taxon>Lepidosauria</taxon>
        <taxon>Squamata</taxon>
        <taxon>Bifurcata</taxon>
        <taxon>Unidentata</taxon>
        <taxon>Episquamata</taxon>
        <taxon>Toxicofera</taxon>
        <taxon>Iguania</taxon>
        <taxon>Acrodonta</taxon>
        <taxon>Agamidae</taxon>
        <taxon>Amphibolurinae</taxon>
        <taxon>Pogona</taxon>
    </lineage>
</organism>
<keyword evidence="8" id="KW-0675">Receptor</keyword>
<evidence type="ECO:0000256" key="9">
    <source>
        <dbReference type="ARBA" id="ARBA00023180"/>
    </source>
</evidence>
<keyword evidence="5 11" id="KW-1133">Transmembrane helix</keyword>
<dbReference type="InterPro" id="IPR036179">
    <property type="entry name" value="Ig-like_dom_sf"/>
</dbReference>
<dbReference type="InterPro" id="IPR007110">
    <property type="entry name" value="Ig-like_dom"/>
</dbReference>
<reference evidence="14" key="2">
    <citation type="submission" date="2025-08" db="UniProtKB">
        <authorList>
            <consortium name="RefSeq"/>
        </authorList>
    </citation>
    <scope>IDENTIFICATION</scope>
</reference>
<evidence type="ECO:0000256" key="2">
    <source>
        <dbReference type="ARBA" id="ARBA00022475"/>
    </source>
</evidence>
<dbReference type="PANTHER" id="PTHR25466:SF1">
    <property type="entry name" value="PROGRAMMED CELL DEATH 1 LIGAND 2"/>
    <property type="match status" value="1"/>
</dbReference>
<keyword evidence="2" id="KW-1003">Cell membrane</keyword>
<evidence type="ECO:0000256" key="6">
    <source>
        <dbReference type="ARBA" id="ARBA00023136"/>
    </source>
</evidence>
<protein>
    <submittedName>
        <fullName evidence="14">Programmed cell death 1 ligand 2</fullName>
    </submittedName>
</protein>
<evidence type="ECO:0000256" key="3">
    <source>
        <dbReference type="ARBA" id="ARBA00022692"/>
    </source>
</evidence>
<reference evidence="13" key="1">
    <citation type="submission" date="2025-05" db="UniProtKB">
        <authorList>
            <consortium name="RefSeq"/>
        </authorList>
    </citation>
    <scope>NUCLEOTIDE SEQUENCE [LARGE SCALE GENOMIC DNA]</scope>
</reference>
<keyword evidence="10" id="KW-0393">Immunoglobulin domain</keyword>
<keyword evidence="9" id="KW-0325">Glycoprotein</keyword>
<dbReference type="InterPro" id="IPR003599">
    <property type="entry name" value="Ig_sub"/>
</dbReference>
<keyword evidence="4" id="KW-0732">Signal</keyword>
<keyword evidence="3 11" id="KW-0812">Transmembrane</keyword>
<dbReference type="InterPro" id="IPR053896">
    <property type="entry name" value="BTN3A2-like_Ig-C"/>
</dbReference>
<evidence type="ECO:0000256" key="11">
    <source>
        <dbReference type="SAM" id="Phobius"/>
    </source>
</evidence>
<dbReference type="InterPro" id="IPR051713">
    <property type="entry name" value="T-cell_Activation_Regulation"/>
</dbReference>
<evidence type="ECO:0000313" key="13">
    <source>
        <dbReference type="Proteomes" id="UP001652642"/>
    </source>
</evidence>
<proteinExistence type="predicted"/>
<keyword evidence="7" id="KW-1015">Disulfide bond</keyword>
<keyword evidence="6 11" id="KW-0472">Membrane</keyword>
<evidence type="ECO:0000256" key="1">
    <source>
        <dbReference type="ARBA" id="ARBA00004251"/>
    </source>
</evidence>
<evidence type="ECO:0000313" key="14">
    <source>
        <dbReference type="RefSeq" id="XP_072848246.1"/>
    </source>
</evidence>
<feature type="transmembrane region" description="Helical" evidence="11">
    <location>
        <begin position="313"/>
        <end position="334"/>
    </location>
</feature>
<keyword evidence="13" id="KW-1185">Reference proteome</keyword>
<dbReference type="PROSITE" id="PS50835">
    <property type="entry name" value="IG_LIKE"/>
    <property type="match status" value="2"/>
</dbReference>
<dbReference type="Proteomes" id="UP001652642">
    <property type="component" value="Chromosome 2"/>
</dbReference>
<name>A0ABM5FS70_9SAUR</name>
<dbReference type="RefSeq" id="XP_072848246.1">
    <property type="nucleotide sequence ID" value="XM_072992145.1"/>
</dbReference>
<dbReference type="PANTHER" id="PTHR25466">
    <property type="entry name" value="T-LYMPHOCYTE ACTIVATION ANTIGEN"/>
    <property type="match status" value="1"/>
</dbReference>
<dbReference type="Pfam" id="PF22705">
    <property type="entry name" value="C2-set_3"/>
    <property type="match status" value="1"/>
</dbReference>
<evidence type="ECO:0000256" key="10">
    <source>
        <dbReference type="ARBA" id="ARBA00023319"/>
    </source>
</evidence>